<dbReference type="Proteomes" id="UP000248326">
    <property type="component" value="Unassembled WGS sequence"/>
</dbReference>
<proteinExistence type="predicted"/>
<comment type="caution">
    <text evidence="1">The sequence shown here is derived from an EMBL/GenBank/DDBJ whole genome shotgun (WGS) entry which is preliminary data.</text>
</comment>
<evidence type="ECO:0000313" key="2">
    <source>
        <dbReference type="Proteomes" id="UP000248326"/>
    </source>
</evidence>
<protein>
    <submittedName>
        <fullName evidence="1">Uncharacterized protein</fullName>
    </submittedName>
</protein>
<dbReference type="AlphaFoldDB" id="A0A318S6K4"/>
<organism evidence="1 2">
    <name type="scientific">Deinococcus yavapaiensis KR-236</name>
    <dbReference type="NCBI Taxonomy" id="694435"/>
    <lineage>
        <taxon>Bacteria</taxon>
        <taxon>Thermotogati</taxon>
        <taxon>Deinococcota</taxon>
        <taxon>Deinococci</taxon>
        <taxon>Deinococcales</taxon>
        <taxon>Deinococcaceae</taxon>
        <taxon>Deinococcus</taxon>
    </lineage>
</organism>
<dbReference type="EMBL" id="QJSX01000013">
    <property type="protein sequence ID" value="PYE52054.1"/>
    <property type="molecule type" value="Genomic_DNA"/>
</dbReference>
<accession>A0A318S6K4</accession>
<reference evidence="1 2" key="1">
    <citation type="submission" date="2018-06" db="EMBL/GenBank/DDBJ databases">
        <title>Genomic Encyclopedia of Type Strains, Phase IV (KMG-IV): sequencing the most valuable type-strain genomes for metagenomic binning, comparative biology and taxonomic classification.</title>
        <authorList>
            <person name="Goeker M."/>
        </authorList>
    </citation>
    <scope>NUCLEOTIDE SEQUENCE [LARGE SCALE GENOMIC DNA]</scope>
    <source>
        <strain evidence="1 2">DSM 18048</strain>
    </source>
</reference>
<gene>
    <name evidence="1" type="ORF">DES52_113100</name>
</gene>
<keyword evidence="2" id="KW-1185">Reference proteome</keyword>
<sequence>MTDQQACRCDLQEGFRRWCYEALLRDVCIGHEWAASILQDFVSMFTAREEKPSDFWVLLPDAFNVRSLVFDQVLMAEAVSMWTEAQRLTRCGAM</sequence>
<name>A0A318S6K4_9DEIO</name>
<evidence type="ECO:0000313" key="1">
    <source>
        <dbReference type="EMBL" id="PYE52054.1"/>
    </source>
</evidence>